<evidence type="ECO:0000313" key="1">
    <source>
        <dbReference type="EMBL" id="ESA19048.1"/>
    </source>
</evidence>
<reference evidence="1" key="1">
    <citation type="submission" date="2013-07" db="EMBL/GenBank/DDBJ databases">
        <title>The genome of an arbuscular mycorrhizal fungus provides insights into the evolution of the oldest plant symbiosis.</title>
        <authorList>
            <consortium name="DOE Joint Genome Institute"/>
            <person name="Tisserant E."/>
            <person name="Malbreil M."/>
            <person name="Kuo A."/>
            <person name="Kohler A."/>
            <person name="Symeonidi A."/>
            <person name="Balestrini R."/>
            <person name="Charron P."/>
            <person name="Duensing N."/>
            <person name="Frei-dit-Frey N."/>
            <person name="Gianinazzi-Pearson V."/>
            <person name="Gilbert B."/>
            <person name="Handa Y."/>
            <person name="Hijri M."/>
            <person name="Kaul R."/>
            <person name="Kawaguchi M."/>
            <person name="Krajinski F."/>
            <person name="Lammers P."/>
            <person name="Lapierre D."/>
            <person name="Masclaux F.G."/>
            <person name="Murat C."/>
            <person name="Morin E."/>
            <person name="Ndikumana S."/>
            <person name="Pagni M."/>
            <person name="Petitpierre D."/>
            <person name="Requena N."/>
            <person name="Rosikiewicz P."/>
            <person name="Riley R."/>
            <person name="Saito K."/>
            <person name="San Clemente H."/>
            <person name="Shapiro H."/>
            <person name="van Tuinen D."/>
            <person name="Becard G."/>
            <person name="Bonfante P."/>
            <person name="Paszkowski U."/>
            <person name="Shachar-Hill Y."/>
            <person name="Young J.P."/>
            <person name="Sanders I.R."/>
            <person name="Henrissat B."/>
            <person name="Rensing S.A."/>
            <person name="Grigoriev I.V."/>
            <person name="Corradi N."/>
            <person name="Roux C."/>
            <person name="Martin F."/>
        </authorList>
    </citation>
    <scope>NUCLEOTIDE SEQUENCE</scope>
    <source>
        <strain evidence="1">DAOM 197198</strain>
    </source>
</reference>
<dbReference type="AlphaFoldDB" id="U9UKH6"/>
<organism evidence="1">
    <name type="scientific">Rhizophagus irregularis (strain DAOM 181602 / DAOM 197198 / MUCL 43194)</name>
    <name type="common">Arbuscular mycorrhizal fungus</name>
    <name type="synonym">Glomus intraradices</name>
    <dbReference type="NCBI Taxonomy" id="747089"/>
    <lineage>
        <taxon>Eukaryota</taxon>
        <taxon>Fungi</taxon>
        <taxon>Fungi incertae sedis</taxon>
        <taxon>Mucoromycota</taxon>
        <taxon>Glomeromycotina</taxon>
        <taxon>Glomeromycetes</taxon>
        <taxon>Glomerales</taxon>
        <taxon>Glomeraceae</taxon>
        <taxon>Rhizophagus</taxon>
    </lineage>
</organism>
<proteinExistence type="predicted"/>
<dbReference type="EMBL" id="KI278635">
    <property type="protein sequence ID" value="ESA19048.1"/>
    <property type="molecule type" value="Genomic_DNA"/>
</dbReference>
<dbReference type="HOGENOM" id="CLU_2923784_0_0_1"/>
<sequence length="61" mass="7215">MTSFFSFQLIDPNIKCCCINIQVSENNNTKEFRAHSIILRSHFPYYKGIRNRVKYLEVETG</sequence>
<protein>
    <submittedName>
        <fullName evidence="1">Uncharacterized protein</fullName>
    </submittedName>
</protein>
<name>U9UKH6_RHIID</name>
<gene>
    <name evidence="1" type="ORF">GLOINDRAFT_20023</name>
</gene>
<accession>U9UKH6</accession>